<keyword evidence="2" id="KW-0812">Transmembrane</keyword>
<feature type="transmembrane region" description="Helical" evidence="2">
    <location>
        <begin position="76"/>
        <end position="95"/>
    </location>
</feature>
<keyword evidence="2" id="KW-0472">Membrane</keyword>
<gene>
    <name evidence="3" type="ORF">E2C01_100351</name>
</gene>
<organism evidence="3 4">
    <name type="scientific">Portunus trituberculatus</name>
    <name type="common">Swimming crab</name>
    <name type="synonym">Neptunus trituberculatus</name>
    <dbReference type="NCBI Taxonomy" id="210409"/>
    <lineage>
        <taxon>Eukaryota</taxon>
        <taxon>Metazoa</taxon>
        <taxon>Ecdysozoa</taxon>
        <taxon>Arthropoda</taxon>
        <taxon>Crustacea</taxon>
        <taxon>Multicrustacea</taxon>
        <taxon>Malacostraca</taxon>
        <taxon>Eumalacostraca</taxon>
        <taxon>Eucarida</taxon>
        <taxon>Decapoda</taxon>
        <taxon>Pleocyemata</taxon>
        <taxon>Brachyura</taxon>
        <taxon>Eubrachyura</taxon>
        <taxon>Portunoidea</taxon>
        <taxon>Portunidae</taxon>
        <taxon>Portuninae</taxon>
        <taxon>Portunus</taxon>
    </lineage>
</organism>
<name>A0A5B7K7U1_PORTR</name>
<comment type="caution">
    <text evidence="3">The sequence shown here is derived from an EMBL/GenBank/DDBJ whole genome shotgun (WGS) entry which is preliminary data.</text>
</comment>
<protein>
    <submittedName>
        <fullName evidence="3">Uncharacterized protein</fullName>
    </submittedName>
</protein>
<feature type="compositionally biased region" description="Basic and acidic residues" evidence="1">
    <location>
        <begin position="56"/>
        <end position="65"/>
    </location>
</feature>
<keyword evidence="2" id="KW-1133">Transmembrane helix</keyword>
<accession>A0A5B7K7U1</accession>
<feature type="region of interest" description="Disordered" evidence="1">
    <location>
        <begin position="29"/>
        <end position="65"/>
    </location>
</feature>
<dbReference type="EMBL" id="VSRR010142110">
    <property type="protein sequence ID" value="MPD04653.1"/>
    <property type="molecule type" value="Genomic_DNA"/>
</dbReference>
<proteinExistence type="predicted"/>
<evidence type="ECO:0000256" key="2">
    <source>
        <dbReference type="SAM" id="Phobius"/>
    </source>
</evidence>
<keyword evidence="4" id="KW-1185">Reference proteome</keyword>
<sequence length="96" mass="10694">MYIINSIIKGEHLSLNRFPMLRAINHALSQHANKRPSPPTPEPKPDIDLDVDNDLDDNRYDVDDTRTSRVDSGAALVSYPVLNIALGLALVVKLVY</sequence>
<reference evidence="3 4" key="1">
    <citation type="submission" date="2019-05" db="EMBL/GenBank/DDBJ databases">
        <title>Another draft genome of Portunus trituberculatus and its Hox gene families provides insights of decapod evolution.</title>
        <authorList>
            <person name="Jeong J.-H."/>
            <person name="Song I."/>
            <person name="Kim S."/>
            <person name="Choi T."/>
            <person name="Kim D."/>
            <person name="Ryu S."/>
            <person name="Kim W."/>
        </authorList>
    </citation>
    <scope>NUCLEOTIDE SEQUENCE [LARGE SCALE GENOMIC DNA]</scope>
    <source>
        <tissue evidence="3">Muscle</tissue>
    </source>
</reference>
<evidence type="ECO:0000313" key="4">
    <source>
        <dbReference type="Proteomes" id="UP000324222"/>
    </source>
</evidence>
<dbReference type="Proteomes" id="UP000324222">
    <property type="component" value="Unassembled WGS sequence"/>
</dbReference>
<dbReference type="OrthoDB" id="6369165at2759"/>
<evidence type="ECO:0000313" key="3">
    <source>
        <dbReference type="EMBL" id="MPD04653.1"/>
    </source>
</evidence>
<evidence type="ECO:0000256" key="1">
    <source>
        <dbReference type="SAM" id="MobiDB-lite"/>
    </source>
</evidence>
<dbReference type="AlphaFoldDB" id="A0A5B7K7U1"/>